<reference evidence="7" key="1">
    <citation type="submission" date="2006-10" db="EMBL/GenBank/DDBJ databases">
        <title>Complete sequence of Solibacter usitatus Ellin6076.</title>
        <authorList>
            <consortium name="US DOE Joint Genome Institute"/>
            <person name="Copeland A."/>
            <person name="Lucas S."/>
            <person name="Lapidus A."/>
            <person name="Barry K."/>
            <person name="Detter J.C."/>
            <person name="Glavina del Rio T."/>
            <person name="Hammon N."/>
            <person name="Israni S."/>
            <person name="Dalin E."/>
            <person name="Tice H."/>
            <person name="Pitluck S."/>
            <person name="Thompson L.S."/>
            <person name="Brettin T."/>
            <person name="Bruce D."/>
            <person name="Han C."/>
            <person name="Tapia R."/>
            <person name="Gilna P."/>
            <person name="Schmutz J."/>
            <person name="Larimer F."/>
            <person name="Land M."/>
            <person name="Hauser L."/>
            <person name="Kyrpides N."/>
            <person name="Mikhailova N."/>
            <person name="Janssen P.H."/>
            <person name="Kuske C.R."/>
            <person name="Richardson P."/>
        </authorList>
    </citation>
    <scope>NUCLEOTIDE SEQUENCE</scope>
    <source>
        <strain evidence="7">Ellin6076</strain>
    </source>
</reference>
<dbReference type="Gene3D" id="3.40.140.10">
    <property type="entry name" value="Cytidine Deaminase, domain 2"/>
    <property type="match status" value="1"/>
</dbReference>
<evidence type="ECO:0000259" key="6">
    <source>
        <dbReference type="Pfam" id="PF14464"/>
    </source>
</evidence>
<accession>Q01Y58</accession>
<sequence>MLAVTESASRALTRACDEAHPMEACGFLLGSVEGVATEVIMGRESAQERDTFAIPDHELRRVAAYAQDRGLRILALFHSHPSGSRDLSRGDRAALRYSAWPWVIVTRPSESSTAVLTFYAAGDALVLDHILLY</sequence>
<keyword evidence="3" id="KW-0378">Hydrolase</keyword>
<evidence type="ECO:0000256" key="4">
    <source>
        <dbReference type="ARBA" id="ARBA00022833"/>
    </source>
</evidence>
<keyword evidence="2" id="KW-0479">Metal-binding</keyword>
<dbReference type="InterPro" id="IPR051929">
    <property type="entry name" value="VirAsm_ModProt"/>
</dbReference>
<protein>
    <submittedName>
        <fullName evidence="7">Metal-dependent protease of the PAD1/JAB1 superfamily-like protein</fullName>
    </submittedName>
</protein>
<proteinExistence type="predicted"/>
<dbReference type="GO" id="GO:0008235">
    <property type="term" value="F:metalloexopeptidase activity"/>
    <property type="evidence" value="ECO:0007669"/>
    <property type="project" value="TreeGrafter"/>
</dbReference>
<evidence type="ECO:0000256" key="3">
    <source>
        <dbReference type="ARBA" id="ARBA00022801"/>
    </source>
</evidence>
<evidence type="ECO:0000256" key="1">
    <source>
        <dbReference type="ARBA" id="ARBA00022670"/>
    </source>
</evidence>
<evidence type="ECO:0000256" key="2">
    <source>
        <dbReference type="ARBA" id="ARBA00022723"/>
    </source>
</evidence>
<feature type="domain" description="JAB" evidence="6">
    <location>
        <begin position="7"/>
        <end position="108"/>
    </location>
</feature>
<dbReference type="AlphaFoldDB" id="Q01Y58"/>
<keyword evidence="4" id="KW-0862">Zinc</keyword>
<evidence type="ECO:0000256" key="5">
    <source>
        <dbReference type="ARBA" id="ARBA00023049"/>
    </source>
</evidence>
<evidence type="ECO:0000313" key="7">
    <source>
        <dbReference type="EMBL" id="ABJ85407.1"/>
    </source>
</evidence>
<dbReference type="PANTHER" id="PTHR34858:SF1">
    <property type="entry name" value="CYSO-CYSTEINE PEPTIDASE"/>
    <property type="match status" value="1"/>
</dbReference>
<gene>
    <name evidence="7" type="ordered locus">Acid_4446</name>
</gene>
<keyword evidence="1 7" id="KW-0645">Protease</keyword>
<dbReference type="InterPro" id="IPR028090">
    <property type="entry name" value="JAB_dom_prok"/>
</dbReference>
<dbReference type="GO" id="GO:0008270">
    <property type="term" value="F:zinc ion binding"/>
    <property type="evidence" value="ECO:0007669"/>
    <property type="project" value="TreeGrafter"/>
</dbReference>
<name>Q01Y58_SOLUE</name>
<dbReference type="Pfam" id="PF14464">
    <property type="entry name" value="Prok-JAB"/>
    <property type="match status" value="1"/>
</dbReference>
<organism evidence="7">
    <name type="scientific">Solibacter usitatus (strain Ellin6076)</name>
    <dbReference type="NCBI Taxonomy" id="234267"/>
    <lineage>
        <taxon>Bacteria</taxon>
        <taxon>Pseudomonadati</taxon>
        <taxon>Acidobacteriota</taxon>
        <taxon>Terriglobia</taxon>
        <taxon>Bryobacterales</taxon>
        <taxon>Solibacteraceae</taxon>
        <taxon>Candidatus Solibacter</taxon>
    </lineage>
</organism>
<dbReference type="eggNOG" id="COG1310">
    <property type="taxonomic scope" value="Bacteria"/>
</dbReference>
<dbReference type="SUPFAM" id="SSF102712">
    <property type="entry name" value="JAB1/MPN domain"/>
    <property type="match status" value="1"/>
</dbReference>
<dbReference type="EMBL" id="CP000473">
    <property type="protein sequence ID" value="ABJ85407.1"/>
    <property type="molecule type" value="Genomic_DNA"/>
</dbReference>
<dbReference type="HOGENOM" id="CLU_116765_4_2_0"/>
<dbReference type="GO" id="GO:0006508">
    <property type="term" value="P:proteolysis"/>
    <property type="evidence" value="ECO:0007669"/>
    <property type="project" value="UniProtKB-KW"/>
</dbReference>
<dbReference type="STRING" id="234267.Acid_4446"/>
<dbReference type="InParanoid" id="Q01Y58"/>
<keyword evidence="5" id="KW-0482">Metalloprotease</keyword>
<dbReference type="KEGG" id="sus:Acid_4446"/>
<dbReference type="PANTHER" id="PTHR34858">
    <property type="entry name" value="CYSO-CYSTEINE PEPTIDASE"/>
    <property type="match status" value="1"/>
</dbReference>